<evidence type="ECO:0000313" key="1">
    <source>
        <dbReference type="EMBL" id="OVE60874.1"/>
    </source>
</evidence>
<sequence>MKKIRKKVIILDIDKNNLNMKKLIISLCVSFSGLLFSQVAVNASPENNNRWTFGGGIGFGFGSNNYFTLSAAPRVGYRLTDDLEGGVLGSVSWQKSNAYSSTMFGVGPFLNYYIARTFFVSANYQHYFINYKDKFYDFKANADEDALYLGGGYMQRIGNNSYLQLGLMYNVLWKENSSIFSSGLVPNIGFVVGL</sequence>
<dbReference type="AlphaFoldDB" id="A0A202CBC3"/>
<evidence type="ECO:0000313" key="2">
    <source>
        <dbReference type="Proteomes" id="UP000196355"/>
    </source>
</evidence>
<reference evidence="2" key="1">
    <citation type="submission" date="2017-02" db="EMBL/GenBank/DDBJ databases">
        <authorList>
            <person name="Tetz G."/>
            <person name="Tetz V."/>
        </authorList>
    </citation>
    <scope>NUCLEOTIDE SEQUENCE [LARGE SCALE GENOMIC DNA]</scope>
    <source>
        <strain evidence="2">VT16-26</strain>
    </source>
</reference>
<dbReference type="Proteomes" id="UP000196355">
    <property type="component" value="Unassembled WGS sequence"/>
</dbReference>
<evidence type="ECO:0008006" key="3">
    <source>
        <dbReference type="Google" id="ProtNLM"/>
    </source>
</evidence>
<accession>A0A202CBC3</accession>
<gene>
    <name evidence="1" type="ORF">B0E34_03335</name>
</gene>
<dbReference type="EMBL" id="MVAG01000071">
    <property type="protein sequence ID" value="OVE60874.1"/>
    <property type="molecule type" value="Genomic_DNA"/>
</dbReference>
<name>A0A202CBC3_9FLAO</name>
<proteinExistence type="predicted"/>
<organism evidence="1 2">
    <name type="scientific">Chryseobacterium mucoviscidosis</name>
    <dbReference type="NCBI Taxonomy" id="1945581"/>
    <lineage>
        <taxon>Bacteria</taxon>
        <taxon>Pseudomonadati</taxon>
        <taxon>Bacteroidota</taxon>
        <taxon>Flavobacteriia</taxon>
        <taxon>Flavobacteriales</taxon>
        <taxon>Weeksellaceae</taxon>
        <taxon>Chryseobacterium group</taxon>
        <taxon>Chryseobacterium</taxon>
    </lineage>
</organism>
<comment type="caution">
    <text evidence="1">The sequence shown here is derived from an EMBL/GenBank/DDBJ whole genome shotgun (WGS) entry which is preliminary data.</text>
</comment>
<keyword evidence="2" id="KW-1185">Reference proteome</keyword>
<protein>
    <recommendedName>
        <fullName evidence="3">Outer membrane protein beta-barrel domain-containing protein</fullName>
    </recommendedName>
</protein>